<feature type="signal peptide" evidence="1">
    <location>
        <begin position="1"/>
        <end position="23"/>
    </location>
</feature>
<reference evidence="2" key="1">
    <citation type="journal article" date="2021" name="PeerJ">
        <title>Extensive microbial diversity within the chicken gut microbiome revealed by metagenomics and culture.</title>
        <authorList>
            <person name="Gilroy R."/>
            <person name="Ravi A."/>
            <person name="Getino M."/>
            <person name="Pursley I."/>
            <person name="Horton D.L."/>
            <person name="Alikhan N.F."/>
            <person name="Baker D."/>
            <person name="Gharbi K."/>
            <person name="Hall N."/>
            <person name="Watson M."/>
            <person name="Adriaenssens E.M."/>
            <person name="Foster-Nyarko E."/>
            <person name="Jarju S."/>
            <person name="Secka A."/>
            <person name="Antonio M."/>
            <person name="Oren A."/>
            <person name="Chaudhuri R.R."/>
            <person name="La Ragione R."/>
            <person name="Hildebrand F."/>
            <person name="Pallen M.J."/>
        </authorList>
    </citation>
    <scope>NUCLEOTIDE SEQUENCE</scope>
    <source>
        <strain evidence="2">811</strain>
    </source>
</reference>
<sequence>MFGYLLFLLVLIPFIAFSAWASARVNATYSKYDRVQTRSCMTGYDTATRLMRSRGVSDIAVNRVEGKLTDHYNPSKKVVNLSMSTYGS</sequence>
<feature type="chain" id="PRO_5038669667" evidence="1">
    <location>
        <begin position="24"/>
        <end position="88"/>
    </location>
</feature>
<keyword evidence="1" id="KW-0732">Signal</keyword>
<accession>A0A9D1V8S6</accession>
<dbReference type="EMBL" id="DXFX01000089">
    <property type="protein sequence ID" value="HIX08222.1"/>
    <property type="molecule type" value="Genomic_DNA"/>
</dbReference>
<organism evidence="2 3">
    <name type="scientific">Candidatus Borkfalkia faecipullorum</name>
    <dbReference type="NCBI Taxonomy" id="2838510"/>
    <lineage>
        <taxon>Bacteria</taxon>
        <taxon>Bacillati</taxon>
        <taxon>Bacillota</taxon>
        <taxon>Clostridia</taxon>
        <taxon>Christensenellales</taxon>
        <taxon>Christensenellaceae</taxon>
        <taxon>Candidatus Borkfalkia</taxon>
    </lineage>
</organism>
<dbReference type="InterPro" id="IPR007395">
    <property type="entry name" value="Zn_peptidase_2"/>
</dbReference>
<dbReference type="PANTHER" id="PTHR36434">
    <property type="entry name" value="MEMBRANE PROTEASE YUGP-RELATED"/>
    <property type="match status" value="1"/>
</dbReference>
<comment type="caution">
    <text evidence="2">The sequence shown here is derived from an EMBL/GenBank/DDBJ whole genome shotgun (WGS) entry which is preliminary data.</text>
</comment>
<evidence type="ECO:0000313" key="3">
    <source>
        <dbReference type="Proteomes" id="UP000824204"/>
    </source>
</evidence>
<feature type="non-terminal residue" evidence="2">
    <location>
        <position position="88"/>
    </location>
</feature>
<evidence type="ECO:0000256" key="1">
    <source>
        <dbReference type="SAM" id="SignalP"/>
    </source>
</evidence>
<dbReference type="Pfam" id="PF04298">
    <property type="entry name" value="Zn_peptidase_2"/>
    <property type="match status" value="1"/>
</dbReference>
<reference evidence="2" key="2">
    <citation type="submission" date="2021-04" db="EMBL/GenBank/DDBJ databases">
        <authorList>
            <person name="Gilroy R."/>
        </authorList>
    </citation>
    <scope>NUCLEOTIDE SEQUENCE</scope>
    <source>
        <strain evidence="2">811</strain>
    </source>
</reference>
<gene>
    <name evidence="2" type="ORF">H9741_07115</name>
</gene>
<proteinExistence type="predicted"/>
<name>A0A9D1V8S6_9FIRM</name>
<dbReference type="PANTHER" id="PTHR36434:SF1">
    <property type="entry name" value="MEMBRANE PROTEASE YUGP-RELATED"/>
    <property type="match status" value="1"/>
</dbReference>
<evidence type="ECO:0000313" key="2">
    <source>
        <dbReference type="EMBL" id="HIX08222.1"/>
    </source>
</evidence>
<dbReference type="AlphaFoldDB" id="A0A9D1V8S6"/>
<protein>
    <submittedName>
        <fullName evidence="2">Zinc metallopeptidase</fullName>
    </submittedName>
</protein>
<dbReference type="Proteomes" id="UP000824204">
    <property type="component" value="Unassembled WGS sequence"/>
</dbReference>